<accession>A0A1M7URH7</accession>
<gene>
    <name evidence="2" type="ORF">SAMN05660350_03776</name>
</gene>
<feature type="domain" description="Mannosylglycerate hydrolase MGH1-like glycoside hydrolase" evidence="1">
    <location>
        <begin position="18"/>
        <end position="98"/>
    </location>
</feature>
<proteinExistence type="predicted"/>
<evidence type="ECO:0000259" key="1">
    <source>
        <dbReference type="Pfam" id="PF22422"/>
    </source>
</evidence>
<reference evidence="2 3" key="1">
    <citation type="submission" date="2016-12" db="EMBL/GenBank/DDBJ databases">
        <authorList>
            <person name="Song W.-J."/>
            <person name="Kurnit D.M."/>
        </authorList>
    </citation>
    <scope>NUCLEOTIDE SEQUENCE [LARGE SCALE GENOMIC DNA]</scope>
    <source>
        <strain evidence="2 3">DSM 43162</strain>
    </source>
</reference>
<evidence type="ECO:0000313" key="2">
    <source>
        <dbReference type="EMBL" id="SHN85496.1"/>
    </source>
</evidence>
<dbReference type="Proteomes" id="UP000184428">
    <property type="component" value="Unassembled WGS sequence"/>
</dbReference>
<dbReference type="InterPro" id="IPR012341">
    <property type="entry name" value="6hp_glycosidase-like_sf"/>
</dbReference>
<dbReference type="EMBL" id="FRDM01000026">
    <property type="protein sequence ID" value="SHN85496.1"/>
    <property type="molecule type" value="Genomic_DNA"/>
</dbReference>
<dbReference type="InterPro" id="IPR008928">
    <property type="entry name" value="6-hairpin_glycosidase_sf"/>
</dbReference>
<dbReference type="SUPFAM" id="SSF48208">
    <property type="entry name" value="Six-hairpin glycosidases"/>
    <property type="match status" value="1"/>
</dbReference>
<evidence type="ECO:0000313" key="3">
    <source>
        <dbReference type="Proteomes" id="UP000184428"/>
    </source>
</evidence>
<dbReference type="AlphaFoldDB" id="A0A1M7URH7"/>
<dbReference type="Pfam" id="PF22422">
    <property type="entry name" value="MGH1-like_GH"/>
    <property type="match status" value="1"/>
</dbReference>
<dbReference type="GO" id="GO:0005975">
    <property type="term" value="P:carbohydrate metabolic process"/>
    <property type="evidence" value="ECO:0007669"/>
    <property type="project" value="InterPro"/>
</dbReference>
<organism evidence="2 3">
    <name type="scientific">Geodermatophilus obscurus</name>
    <dbReference type="NCBI Taxonomy" id="1861"/>
    <lineage>
        <taxon>Bacteria</taxon>
        <taxon>Bacillati</taxon>
        <taxon>Actinomycetota</taxon>
        <taxon>Actinomycetes</taxon>
        <taxon>Geodermatophilales</taxon>
        <taxon>Geodermatophilaceae</taxon>
        <taxon>Geodermatophilus</taxon>
    </lineage>
</organism>
<sequence>MVALLRSERWTGHPGLRHAVLPSATPASPGFRPRAYWRGPSWPVVTWLFVWLLQRRGRTDVAAPLRRALLDQLAGGSFAEYHEPLTGEPLGSADQSWTAAAALDLLLGC</sequence>
<name>A0A1M7URH7_9ACTN</name>
<dbReference type="Gene3D" id="1.50.10.10">
    <property type="match status" value="1"/>
</dbReference>
<protein>
    <submittedName>
        <fullName evidence="2">Alkaline and neutral invertase</fullName>
    </submittedName>
</protein>
<dbReference type="InterPro" id="IPR054491">
    <property type="entry name" value="MGH1-like_GH"/>
</dbReference>